<feature type="non-terminal residue" evidence="1">
    <location>
        <position position="33"/>
    </location>
</feature>
<dbReference type="EMBL" id="BDIP01009404">
    <property type="protein sequence ID" value="GCA65009.1"/>
    <property type="molecule type" value="Genomic_DNA"/>
</dbReference>
<protein>
    <submittedName>
        <fullName evidence="1">Uncharacterized protein</fullName>
    </submittedName>
</protein>
<evidence type="ECO:0000313" key="2">
    <source>
        <dbReference type="Proteomes" id="UP000265618"/>
    </source>
</evidence>
<gene>
    <name evidence="1" type="ORF">KIPB_016001</name>
</gene>
<organism evidence="1 2">
    <name type="scientific">Kipferlia bialata</name>
    <dbReference type="NCBI Taxonomy" id="797122"/>
    <lineage>
        <taxon>Eukaryota</taxon>
        <taxon>Metamonada</taxon>
        <taxon>Carpediemonas-like organisms</taxon>
        <taxon>Kipferlia</taxon>
    </lineage>
</organism>
<reference evidence="1 2" key="1">
    <citation type="journal article" date="2018" name="PLoS ONE">
        <title>The draft genome of Kipferlia bialata reveals reductive genome evolution in fornicate parasites.</title>
        <authorList>
            <person name="Tanifuji G."/>
            <person name="Takabayashi S."/>
            <person name="Kume K."/>
            <person name="Takagi M."/>
            <person name="Nakayama T."/>
            <person name="Kamikawa R."/>
            <person name="Inagaki Y."/>
            <person name="Hashimoto T."/>
        </authorList>
    </citation>
    <scope>NUCLEOTIDE SEQUENCE [LARGE SCALE GENOMIC DNA]</scope>
    <source>
        <strain evidence="1">NY0173</strain>
    </source>
</reference>
<name>A0A391P4X0_9EUKA</name>
<sequence length="33" mass="3796">MPRLPGLYEADCEVRGWENIDYTDALVQIGENQ</sequence>
<dbReference type="AlphaFoldDB" id="A0A391P4X0"/>
<comment type="caution">
    <text evidence="1">The sequence shown here is derived from an EMBL/GenBank/DDBJ whole genome shotgun (WGS) entry which is preliminary data.</text>
</comment>
<evidence type="ECO:0000313" key="1">
    <source>
        <dbReference type="EMBL" id="GCA65009.1"/>
    </source>
</evidence>
<accession>A0A391P4X0</accession>
<proteinExistence type="predicted"/>
<dbReference type="Proteomes" id="UP000265618">
    <property type="component" value="Unassembled WGS sequence"/>
</dbReference>
<keyword evidence="2" id="KW-1185">Reference proteome</keyword>